<gene>
    <name evidence="1" type="primary">Acey_s0068.g177</name>
    <name evidence="1" type="ORF">Y032_0068g177</name>
</gene>
<name>A0A016TXS7_9BILA</name>
<dbReference type="OrthoDB" id="5868322at2759"/>
<dbReference type="AlphaFoldDB" id="A0A016TXS7"/>
<reference evidence="2" key="1">
    <citation type="journal article" date="2015" name="Nat. Genet.">
        <title>The genome and transcriptome of the zoonotic hookworm Ancylostoma ceylanicum identify infection-specific gene families.</title>
        <authorList>
            <person name="Schwarz E.M."/>
            <person name="Hu Y."/>
            <person name="Antoshechkin I."/>
            <person name="Miller M.M."/>
            <person name="Sternberg P.W."/>
            <person name="Aroian R.V."/>
        </authorList>
    </citation>
    <scope>NUCLEOTIDE SEQUENCE</scope>
    <source>
        <strain evidence="2">HY135</strain>
    </source>
</reference>
<protein>
    <submittedName>
        <fullName evidence="1">Uncharacterized protein</fullName>
    </submittedName>
</protein>
<comment type="caution">
    <text evidence="1">The sequence shown here is derived from an EMBL/GenBank/DDBJ whole genome shotgun (WGS) entry which is preliminary data.</text>
</comment>
<sequence length="148" mass="17653">MSDPDYFEQMIDEVRTCSEDESMDEDHDLVLENISSDEGDACDNNEEISDETWRRNRLREDLLQMEHVLRNFSFRKIGESLRGIESWVKCAFCRRVGQHYSDSCPKVTDGYERYNIVRHGELCKHCLDQCPPDKCKFKPRRCRYCERI</sequence>
<organism evidence="1 2">
    <name type="scientific">Ancylostoma ceylanicum</name>
    <dbReference type="NCBI Taxonomy" id="53326"/>
    <lineage>
        <taxon>Eukaryota</taxon>
        <taxon>Metazoa</taxon>
        <taxon>Ecdysozoa</taxon>
        <taxon>Nematoda</taxon>
        <taxon>Chromadorea</taxon>
        <taxon>Rhabditida</taxon>
        <taxon>Rhabditina</taxon>
        <taxon>Rhabditomorpha</taxon>
        <taxon>Strongyloidea</taxon>
        <taxon>Ancylostomatidae</taxon>
        <taxon>Ancylostomatinae</taxon>
        <taxon>Ancylostoma</taxon>
    </lineage>
</organism>
<proteinExistence type="predicted"/>
<accession>A0A016TXS7</accession>
<keyword evidence="2" id="KW-1185">Reference proteome</keyword>
<dbReference type="EMBL" id="JARK01001404">
    <property type="protein sequence ID" value="EYC07869.1"/>
    <property type="molecule type" value="Genomic_DNA"/>
</dbReference>
<evidence type="ECO:0000313" key="2">
    <source>
        <dbReference type="Proteomes" id="UP000024635"/>
    </source>
</evidence>
<dbReference type="STRING" id="53326.A0A016TXS7"/>
<evidence type="ECO:0000313" key="1">
    <source>
        <dbReference type="EMBL" id="EYC07869.1"/>
    </source>
</evidence>
<dbReference type="Proteomes" id="UP000024635">
    <property type="component" value="Unassembled WGS sequence"/>
</dbReference>